<dbReference type="PANTHER" id="PTHR20855:SF3">
    <property type="entry name" value="LD03007P"/>
    <property type="match status" value="1"/>
</dbReference>
<dbReference type="Proteomes" id="UP001373159">
    <property type="component" value="Unassembled WGS sequence"/>
</dbReference>
<evidence type="ECO:0000313" key="8">
    <source>
        <dbReference type="Proteomes" id="UP001373159"/>
    </source>
</evidence>
<sequence length="315" mass="34546">MTSETGTDPAGDGTDGDRPADGPSNPDADLETRRAQRRQELLYLRRDAELAREAHLSARADAVRAKARVKAARIMAKAEAKASKIEGLTTDEIERKVRLDVHGRPKPLLRGWIHAVAAPLALAAGIVLICLSPGSQLKWACAVFMACSLALFGNSAFYHLGDWSPHVTDVLRRFDHVNIFLLIAGTYTPISFALDTFWRRVILIGMWSCTLVAMLVHVVWIDAPRWLYTLVYVIFGVSGVGFLGLFWTSPVAGPPVVWLIVAGGLCYIAGAIVYGLRRPDPWPTVFGFHEIFHCGTVAGYACHVVAIFLVVCNLR</sequence>
<evidence type="ECO:0000313" key="7">
    <source>
        <dbReference type="EMBL" id="MEK0306526.1"/>
    </source>
</evidence>
<evidence type="ECO:0000256" key="1">
    <source>
        <dbReference type="ARBA" id="ARBA00004141"/>
    </source>
</evidence>
<dbReference type="InterPro" id="IPR004254">
    <property type="entry name" value="AdipoR/HlyIII-related"/>
</dbReference>
<feature type="transmembrane region" description="Helical" evidence="6">
    <location>
        <begin position="297"/>
        <end position="314"/>
    </location>
</feature>
<dbReference type="Pfam" id="PF03006">
    <property type="entry name" value="HlyIII"/>
    <property type="match status" value="1"/>
</dbReference>
<name>A0ABU8ZMQ3_9BIFI</name>
<evidence type="ECO:0000256" key="5">
    <source>
        <dbReference type="SAM" id="MobiDB-lite"/>
    </source>
</evidence>
<gene>
    <name evidence="7" type="ORF">V8P97_03450</name>
</gene>
<feature type="transmembrane region" description="Helical" evidence="6">
    <location>
        <begin position="226"/>
        <end position="247"/>
    </location>
</feature>
<feature type="transmembrane region" description="Helical" evidence="6">
    <location>
        <begin position="139"/>
        <end position="157"/>
    </location>
</feature>
<accession>A0ABU8ZMQ3</accession>
<proteinExistence type="predicted"/>
<keyword evidence="4 6" id="KW-0472">Membrane</keyword>
<dbReference type="EMBL" id="JBANBB010000001">
    <property type="protein sequence ID" value="MEK0306526.1"/>
    <property type="molecule type" value="Genomic_DNA"/>
</dbReference>
<feature type="transmembrane region" description="Helical" evidence="6">
    <location>
        <begin position="112"/>
        <end position="132"/>
    </location>
</feature>
<feature type="transmembrane region" description="Helical" evidence="6">
    <location>
        <begin position="256"/>
        <end position="277"/>
    </location>
</feature>
<evidence type="ECO:0000256" key="2">
    <source>
        <dbReference type="ARBA" id="ARBA00022692"/>
    </source>
</evidence>
<feature type="transmembrane region" description="Helical" evidence="6">
    <location>
        <begin position="201"/>
        <end position="220"/>
    </location>
</feature>
<feature type="transmembrane region" description="Helical" evidence="6">
    <location>
        <begin position="177"/>
        <end position="194"/>
    </location>
</feature>
<keyword evidence="8" id="KW-1185">Reference proteome</keyword>
<organism evidence="7 8">
    <name type="scientific">Bifidobacterium favimelis</name>
    <dbReference type="NCBI Taxonomy" id="3122979"/>
    <lineage>
        <taxon>Bacteria</taxon>
        <taxon>Bacillati</taxon>
        <taxon>Actinomycetota</taxon>
        <taxon>Actinomycetes</taxon>
        <taxon>Bifidobacteriales</taxon>
        <taxon>Bifidobacteriaceae</taxon>
        <taxon>Bifidobacterium</taxon>
    </lineage>
</organism>
<feature type="region of interest" description="Disordered" evidence="5">
    <location>
        <begin position="1"/>
        <end position="33"/>
    </location>
</feature>
<evidence type="ECO:0000256" key="3">
    <source>
        <dbReference type="ARBA" id="ARBA00022989"/>
    </source>
</evidence>
<dbReference type="PANTHER" id="PTHR20855">
    <property type="entry name" value="ADIPOR/PROGESTIN RECEPTOR-RELATED"/>
    <property type="match status" value="1"/>
</dbReference>
<comment type="caution">
    <text evidence="7">The sequence shown here is derived from an EMBL/GenBank/DDBJ whole genome shotgun (WGS) entry which is preliminary data.</text>
</comment>
<evidence type="ECO:0000256" key="4">
    <source>
        <dbReference type="ARBA" id="ARBA00023136"/>
    </source>
</evidence>
<evidence type="ECO:0000256" key="6">
    <source>
        <dbReference type="SAM" id="Phobius"/>
    </source>
</evidence>
<keyword evidence="2 6" id="KW-0812">Transmembrane</keyword>
<keyword evidence="3 6" id="KW-1133">Transmembrane helix</keyword>
<comment type="subcellular location">
    <subcellularLocation>
        <location evidence="1">Membrane</location>
        <topology evidence="1">Multi-pass membrane protein</topology>
    </subcellularLocation>
</comment>
<protein>
    <submittedName>
        <fullName evidence="7">Hemolysin III family protein</fullName>
    </submittedName>
</protein>
<feature type="compositionally biased region" description="Low complexity" evidence="5">
    <location>
        <begin position="1"/>
        <end position="12"/>
    </location>
</feature>
<reference evidence="7 8" key="1">
    <citation type="submission" date="2024-02" db="EMBL/GenBank/DDBJ databases">
        <title>Bifidobacterium honeyensis sp. nov., isolated from the comb honey.</title>
        <authorList>
            <person name="Liu W."/>
            <person name="Li Y."/>
        </authorList>
    </citation>
    <scope>NUCLEOTIDE SEQUENCE [LARGE SCALE GENOMIC DNA]</scope>
    <source>
        <strain evidence="7 8">IMAU50988</strain>
    </source>
</reference>
<dbReference type="RefSeq" id="WP_340469057.1">
    <property type="nucleotide sequence ID" value="NZ_JBANBB010000001.1"/>
</dbReference>